<reference evidence="2 3" key="1">
    <citation type="journal article" date="2012" name="PLoS ONE">
        <title>The genome characteristics and predicted function of methyl-group oxidation pathway in the obligate aceticlastic methanogens, Methanosaeta spp.</title>
        <authorList>
            <person name="Zhu J."/>
            <person name="Zheng H."/>
            <person name="Ai G."/>
            <person name="Zhang G."/>
            <person name="Liu D."/>
            <person name="Liu X."/>
            <person name="Dong X."/>
        </authorList>
    </citation>
    <scope>NUCLEOTIDE SEQUENCE [LARGE SCALE GENOMIC DNA]</scope>
    <source>
        <strain evidence="2 3">6Ac</strain>
    </source>
</reference>
<organism evidence="2 3">
    <name type="scientific">Methanothrix harundinacea (strain 6Ac)</name>
    <name type="common">Methanosaeta harundinacea</name>
    <dbReference type="NCBI Taxonomy" id="1110509"/>
    <lineage>
        <taxon>Archaea</taxon>
        <taxon>Methanobacteriati</taxon>
        <taxon>Methanobacteriota</taxon>
        <taxon>Stenosarchaea group</taxon>
        <taxon>Methanomicrobia</taxon>
        <taxon>Methanotrichales</taxon>
        <taxon>Methanotrichaceae</taxon>
        <taxon>Methanothrix</taxon>
    </lineage>
</organism>
<dbReference type="InterPro" id="IPR005175">
    <property type="entry name" value="PPC_dom"/>
</dbReference>
<keyword evidence="3" id="KW-1185">Reference proteome</keyword>
<evidence type="ECO:0000259" key="1">
    <source>
        <dbReference type="PROSITE" id="PS51742"/>
    </source>
</evidence>
<dbReference type="Pfam" id="PF03479">
    <property type="entry name" value="PCC"/>
    <property type="match status" value="1"/>
</dbReference>
<dbReference type="PROSITE" id="PS51742">
    <property type="entry name" value="PPC"/>
    <property type="match status" value="1"/>
</dbReference>
<evidence type="ECO:0000313" key="2">
    <source>
        <dbReference type="EMBL" id="AET64794.1"/>
    </source>
</evidence>
<dbReference type="RefSeq" id="WP_014586978.1">
    <property type="nucleotide sequence ID" value="NC_017527.1"/>
</dbReference>
<protein>
    <recommendedName>
        <fullName evidence="1">PPC domain-containing protein</fullName>
    </recommendedName>
</protein>
<sequence length="150" mass="16399">MEYSEGRLARVFVIRMEEGEEMIGSLARFLAEKGVESGIVHFLGALREGRLIMGPREARVPPGPPFVEDLEGGWEIFGLGTVYPGEGGAPSIHIHASVGRAGRGLTGCLRERAQAYLVVEAVVFEVVSLRARRSVDERTGLLLPELEERV</sequence>
<dbReference type="HOGENOM" id="CLU_114051_1_0_2"/>
<dbReference type="Gene3D" id="3.30.1330.80">
    <property type="entry name" value="Hypothetical protein, similar to alpha- acetolactate decarboxylase, domain 2"/>
    <property type="match status" value="1"/>
</dbReference>
<dbReference type="PANTHER" id="PTHR34988:SF1">
    <property type="entry name" value="DNA-BINDING PROTEIN"/>
    <property type="match status" value="1"/>
</dbReference>
<dbReference type="STRING" id="1110509.Mhar_1430"/>
<dbReference type="GeneID" id="12510599"/>
<dbReference type="CDD" id="cd11378">
    <property type="entry name" value="DUF296"/>
    <property type="match status" value="1"/>
</dbReference>
<dbReference type="PATRIC" id="fig|1110509.7.peg.1589"/>
<dbReference type="KEGG" id="mhi:Mhar_1430"/>
<evidence type="ECO:0000313" key="3">
    <source>
        <dbReference type="Proteomes" id="UP000005877"/>
    </source>
</evidence>
<dbReference type="AlphaFoldDB" id="G7WKG7"/>
<dbReference type="OrthoDB" id="371648at2157"/>
<dbReference type="PANTHER" id="PTHR34988">
    <property type="entry name" value="PROTEIN, PUTATIVE-RELATED"/>
    <property type="match status" value="1"/>
</dbReference>
<gene>
    <name evidence="2" type="ordered locus">Mhar_1430</name>
</gene>
<dbReference type="Proteomes" id="UP000005877">
    <property type="component" value="Chromosome"/>
</dbReference>
<dbReference type="SUPFAM" id="SSF117856">
    <property type="entry name" value="AF0104/ALDC/Ptd012-like"/>
    <property type="match status" value="1"/>
</dbReference>
<feature type="domain" description="PPC" evidence="1">
    <location>
        <begin position="6"/>
        <end position="147"/>
    </location>
</feature>
<proteinExistence type="predicted"/>
<dbReference type="EMBL" id="CP003117">
    <property type="protein sequence ID" value="AET64794.1"/>
    <property type="molecule type" value="Genomic_DNA"/>
</dbReference>
<name>G7WKG7_METH6</name>
<accession>G7WKG7</accession>